<keyword evidence="1" id="KW-1133">Transmembrane helix</keyword>
<keyword evidence="3" id="KW-1185">Reference proteome</keyword>
<feature type="transmembrane region" description="Helical" evidence="1">
    <location>
        <begin position="60"/>
        <end position="79"/>
    </location>
</feature>
<organism evidence="2 3">
    <name type="scientific">Ophiocordyceps sinensis</name>
    <dbReference type="NCBI Taxonomy" id="72228"/>
    <lineage>
        <taxon>Eukaryota</taxon>
        <taxon>Fungi</taxon>
        <taxon>Dikarya</taxon>
        <taxon>Ascomycota</taxon>
        <taxon>Pezizomycotina</taxon>
        <taxon>Sordariomycetes</taxon>
        <taxon>Hypocreomycetidae</taxon>
        <taxon>Hypocreales</taxon>
        <taxon>Ophiocordycipitaceae</taxon>
        <taxon>Ophiocordyceps</taxon>
    </lineage>
</organism>
<sequence>MARADFKAKLAPSSAPHKLVPEDLYTLVVKGLFVRFNVLVAAAAAQLLFCLVLPDGYAVVPPAALLLAFATTALVHRLAPATSRDPYMAGVVPGRATAQIPSAAGTFGPTPAEPGLVVFNLGIQWNHALGPLCPGGPAAARHFLDLHADLMRRRHELGILAASEWRGAGLGNASTSNMTYYFRDVESIHRFAHEDLHRKAWTWYNQGRFPHIGVFHETFVVPARSYETIYANCVPVGLGRGTAKCADEQWLNTLVNADVPALKTQALRLSRDADMKIKS</sequence>
<keyword evidence="1" id="KW-0812">Transmembrane</keyword>
<protein>
    <recommendedName>
        <fullName evidence="4">Monooxygenase</fullName>
    </recommendedName>
</protein>
<dbReference type="Pfam" id="PF13826">
    <property type="entry name" value="Monooxy_af470-like"/>
    <property type="match status" value="1"/>
</dbReference>
<evidence type="ECO:0000313" key="3">
    <source>
        <dbReference type="Proteomes" id="UP000557566"/>
    </source>
</evidence>
<comment type="caution">
    <text evidence="2">The sequence shown here is derived from an EMBL/GenBank/DDBJ whole genome shotgun (WGS) entry which is preliminary data.</text>
</comment>
<feature type="transmembrane region" description="Helical" evidence="1">
    <location>
        <begin position="32"/>
        <end position="54"/>
    </location>
</feature>
<dbReference type="EMBL" id="JAAVMX010000003">
    <property type="protein sequence ID" value="KAF4511085.1"/>
    <property type="molecule type" value="Genomic_DNA"/>
</dbReference>
<evidence type="ECO:0000256" key="1">
    <source>
        <dbReference type="SAM" id="Phobius"/>
    </source>
</evidence>
<proteinExistence type="predicted"/>
<keyword evidence="1" id="KW-0472">Membrane</keyword>
<accession>A0A8H4V829</accession>
<evidence type="ECO:0000313" key="2">
    <source>
        <dbReference type="EMBL" id="KAF4511085.1"/>
    </source>
</evidence>
<dbReference type="AlphaFoldDB" id="A0A8H4V829"/>
<dbReference type="InterPro" id="IPR025444">
    <property type="entry name" value="Monooxy_af470"/>
</dbReference>
<evidence type="ECO:0008006" key="4">
    <source>
        <dbReference type="Google" id="ProtNLM"/>
    </source>
</evidence>
<name>A0A8H4V829_9HYPO</name>
<gene>
    <name evidence="2" type="ORF">G6O67_002918</name>
</gene>
<reference evidence="2 3" key="1">
    <citation type="journal article" date="2020" name="Genome Biol. Evol.">
        <title>A new high-quality draft genome assembly of the Chinese cordyceps Ophiocordyceps sinensis.</title>
        <authorList>
            <person name="Shu R."/>
            <person name="Zhang J."/>
            <person name="Meng Q."/>
            <person name="Zhang H."/>
            <person name="Zhou G."/>
            <person name="Li M."/>
            <person name="Wu P."/>
            <person name="Zhao Y."/>
            <person name="Chen C."/>
            <person name="Qin Q."/>
        </authorList>
    </citation>
    <scope>NUCLEOTIDE SEQUENCE [LARGE SCALE GENOMIC DNA]</scope>
    <source>
        <strain evidence="2 3">IOZ07</strain>
    </source>
</reference>
<dbReference type="Proteomes" id="UP000557566">
    <property type="component" value="Unassembled WGS sequence"/>
</dbReference>
<dbReference type="OrthoDB" id="3202396at2759"/>